<dbReference type="Pfam" id="PF00419">
    <property type="entry name" value="Fimbrial"/>
    <property type="match status" value="1"/>
</dbReference>
<comment type="caution">
    <text evidence="6">The sequence shown here is derived from an EMBL/GenBank/DDBJ whole genome shotgun (WGS) entry which is preliminary data.</text>
</comment>
<dbReference type="InterPro" id="IPR050263">
    <property type="entry name" value="Bact_Fimbrial_Adh_Pro"/>
</dbReference>
<accession>A0A0J5M372</accession>
<dbReference type="EMBL" id="LDZF01000006">
    <property type="protein sequence ID" value="KMK14750.1"/>
    <property type="molecule type" value="Genomic_DNA"/>
</dbReference>
<dbReference type="GO" id="GO:0043709">
    <property type="term" value="P:cell adhesion involved in single-species biofilm formation"/>
    <property type="evidence" value="ECO:0007669"/>
    <property type="project" value="TreeGrafter"/>
</dbReference>
<evidence type="ECO:0000256" key="2">
    <source>
        <dbReference type="ARBA" id="ARBA00006671"/>
    </source>
</evidence>
<gene>
    <name evidence="6" type="ORF">ABW06_07920</name>
</gene>
<dbReference type="InterPro" id="IPR000259">
    <property type="entry name" value="Adhesion_dom_fimbrial"/>
</dbReference>
<name>A0A0J5M372_PLUGE</name>
<proteinExistence type="inferred from homology"/>
<evidence type="ECO:0000313" key="6">
    <source>
        <dbReference type="EMBL" id="KMK14750.1"/>
    </source>
</evidence>
<reference evidence="6 7" key="1">
    <citation type="submission" date="2015-05" db="EMBL/GenBank/DDBJ databases">
        <title>Genome sequences of Pluralibacter gergoviae.</title>
        <authorList>
            <person name="Greninger A.L."/>
            <person name="Miller S."/>
        </authorList>
    </citation>
    <scope>NUCLEOTIDE SEQUENCE [LARGE SCALE GENOMIC DNA]</scope>
    <source>
        <strain evidence="6 7">JS81F13</strain>
    </source>
</reference>
<dbReference type="InterPro" id="IPR008966">
    <property type="entry name" value="Adhesion_dom_sf"/>
</dbReference>
<evidence type="ECO:0000313" key="7">
    <source>
        <dbReference type="Proteomes" id="UP000036196"/>
    </source>
</evidence>
<dbReference type="InterPro" id="IPR036937">
    <property type="entry name" value="Adhesion_dom_fimbrial_sf"/>
</dbReference>
<dbReference type="Proteomes" id="UP000036196">
    <property type="component" value="Unassembled WGS sequence"/>
</dbReference>
<dbReference type="SUPFAM" id="SSF49401">
    <property type="entry name" value="Bacterial adhesins"/>
    <property type="match status" value="1"/>
</dbReference>
<dbReference type="Gene3D" id="2.60.40.1090">
    <property type="entry name" value="Fimbrial-type adhesion domain"/>
    <property type="match status" value="1"/>
</dbReference>
<keyword evidence="4" id="KW-0281">Fimbrium</keyword>
<organism evidence="6 7">
    <name type="scientific">Pluralibacter gergoviae</name>
    <name type="common">Enterobacter gergoviae</name>
    <dbReference type="NCBI Taxonomy" id="61647"/>
    <lineage>
        <taxon>Bacteria</taxon>
        <taxon>Pseudomonadati</taxon>
        <taxon>Pseudomonadota</taxon>
        <taxon>Gammaproteobacteria</taxon>
        <taxon>Enterobacterales</taxon>
        <taxon>Enterobacteriaceae</taxon>
        <taxon>Pluralibacter</taxon>
    </lineage>
</organism>
<dbReference type="PANTHER" id="PTHR33420:SF31">
    <property type="entry name" value="TYPE 1 FIMBRIN D-MANNOSE SPECIFIC ADHESIN"/>
    <property type="match status" value="1"/>
</dbReference>
<comment type="subcellular location">
    <subcellularLocation>
        <location evidence="1">Fimbrium</location>
    </subcellularLocation>
</comment>
<keyword evidence="7" id="KW-1185">Reference proteome</keyword>
<dbReference type="AlphaFoldDB" id="A0A0J5M372"/>
<dbReference type="GO" id="GO:0009289">
    <property type="term" value="C:pilus"/>
    <property type="evidence" value="ECO:0007669"/>
    <property type="project" value="UniProtKB-SubCell"/>
</dbReference>
<evidence type="ECO:0000256" key="4">
    <source>
        <dbReference type="ARBA" id="ARBA00023263"/>
    </source>
</evidence>
<evidence type="ECO:0000259" key="5">
    <source>
        <dbReference type="Pfam" id="PF00419"/>
    </source>
</evidence>
<evidence type="ECO:0000256" key="3">
    <source>
        <dbReference type="ARBA" id="ARBA00022729"/>
    </source>
</evidence>
<dbReference type="PANTHER" id="PTHR33420">
    <property type="entry name" value="FIMBRIAL SUBUNIT ELFA-RELATED"/>
    <property type="match status" value="1"/>
</dbReference>
<dbReference type="eggNOG" id="COG3539">
    <property type="taxonomic scope" value="Bacteria"/>
</dbReference>
<dbReference type="PATRIC" id="fig|61647.15.peg.4821"/>
<evidence type="ECO:0000256" key="1">
    <source>
        <dbReference type="ARBA" id="ARBA00004561"/>
    </source>
</evidence>
<sequence>MVKKMRNTIIRHYSAAKAAKNSSRLALFVGLAIWGAAAHATPIQRSFEGELVGPQVFNYVWNAHIAEPSENASGKTPIKDSMQSVGEGYAGACVPREACGAINQTYFTAKASGEYVDKIDGLEYYKVNDNLAVGVKISVLYGGGTSSSTNFIGVPFNNVSNAYYAAKPSYQYYSGSKVALSLYIIKPFLGESIIPSRLVASLYASTASDYGSIPIAEVYLSGRITVDQTCNFNAGTVLPVINFGNMESTTGWKEVGKGPDNKERTVNLDIVCDNLPDKVHFKYTLQGEPASSNTRFLKTGNPDIGIRFVDADGREVPPLPAPGTAFPATAIPFTYLNGTLRSTGSTSIKVAPVSTTGKEPQKGSYTATATIGVQLE</sequence>
<comment type="similarity">
    <text evidence="2">Belongs to the fimbrial protein family.</text>
</comment>
<feature type="domain" description="Fimbrial-type adhesion" evidence="5">
    <location>
        <begin position="219"/>
        <end position="374"/>
    </location>
</feature>
<protein>
    <recommendedName>
        <fullName evidence="5">Fimbrial-type adhesion domain-containing protein</fullName>
    </recommendedName>
</protein>
<dbReference type="STRING" id="61647.LG71_06115"/>
<keyword evidence="3" id="KW-0732">Signal</keyword>